<feature type="transmembrane region" description="Helical" evidence="2">
    <location>
        <begin position="225"/>
        <end position="248"/>
    </location>
</feature>
<evidence type="ECO:0008006" key="6">
    <source>
        <dbReference type="Google" id="ProtNLM"/>
    </source>
</evidence>
<dbReference type="AlphaFoldDB" id="A0A4R8REC0"/>
<gene>
    <name evidence="4" type="ORF">CTRI78_v006822</name>
</gene>
<accession>A0A4R8REC0</accession>
<keyword evidence="2" id="KW-1133">Transmembrane helix</keyword>
<keyword evidence="2" id="KW-0472">Membrane</keyword>
<dbReference type="STRING" id="5466.A0A4R8REC0"/>
<organism evidence="4 5">
    <name type="scientific">Colletotrichum trifolii</name>
    <dbReference type="NCBI Taxonomy" id="5466"/>
    <lineage>
        <taxon>Eukaryota</taxon>
        <taxon>Fungi</taxon>
        <taxon>Dikarya</taxon>
        <taxon>Ascomycota</taxon>
        <taxon>Pezizomycotina</taxon>
        <taxon>Sordariomycetes</taxon>
        <taxon>Hypocreomycetidae</taxon>
        <taxon>Glomerellales</taxon>
        <taxon>Glomerellaceae</taxon>
        <taxon>Colletotrichum</taxon>
        <taxon>Colletotrichum orbiculare species complex</taxon>
    </lineage>
</organism>
<keyword evidence="3" id="KW-0732">Signal</keyword>
<name>A0A4R8REC0_COLTR</name>
<evidence type="ECO:0000256" key="3">
    <source>
        <dbReference type="SAM" id="SignalP"/>
    </source>
</evidence>
<dbReference type="Gene3D" id="1.20.1280.140">
    <property type="match status" value="1"/>
</dbReference>
<feature type="chain" id="PRO_5020479399" description="Cell wall mannoprotein 1" evidence="3">
    <location>
        <begin position="22"/>
        <end position="249"/>
    </location>
</feature>
<evidence type="ECO:0000313" key="4">
    <source>
        <dbReference type="EMBL" id="TDZ53680.1"/>
    </source>
</evidence>
<evidence type="ECO:0000256" key="1">
    <source>
        <dbReference type="SAM" id="MobiDB-lite"/>
    </source>
</evidence>
<dbReference type="InterPro" id="IPR021054">
    <property type="entry name" value="Cell_wall_mannoprotein_1"/>
</dbReference>
<evidence type="ECO:0000313" key="5">
    <source>
        <dbReference type="Proteomes" id="UP000295703"/>
    </source>
</evidence>
<keyword evidence="2" id="KW-0812">Transmembrane</keyword>
<sequence length="249" mass="25102">MKSFAPVLLLAAGTIAAPSAAELCARELSEVNTIMTTVLNGIQSLDGSINAYSGGPGLELVDASNTMLTIIRTATNNAAVMIPLTIDEAIAFQPLSDELNAAGDKLLVDLEAKVPTFAQSHACATALNWVAQVGTNVNTLMTTISAKFPAGGKGGEEIEHFNGIFATMQEKLSECAGPGADNKGVDNGSGYPTKPAGASPTVVGKPTAAGNGTKNAAPTSTIKPVVTAGAAAMTFSTAGLVAAFAAFFL</sequence>
<dbReference type="EMBL" id="RYZW01000067">
    <property type="protein sequence ID" value="TDZ53680.1"/>
    <property type="molecule type" value="Genomic_DNA"/>
</dbReference>
<protein>
    <recommendedName>
        <fullName evidence="6">Cell wall mannoprotein 1</fullName>
    </recommendedName>
</protein>
<proteinExistence type="predicted"/>
<feature type="signal peptide" evidence="3">
    <location>
        <begin position="1"/>
        <end position="21"/>
    </location>
</feature>
<comment type="caution">
    <text evidence="4">The sequence shown here is derived from an EMBL/GenBank/DDBJ whole genome shotgun (WGS) entry which is preliminary data.</text>
</comment>
<evidence type="ECO:0000256" key="2">
    <source>
        <dbReference type="SAM" id="Phobius"/>
    </source>
</evidence>
<dbReference type="Pfam" id="PF12296">
    <property type="entry name" value="HsbA"/>
    <property type="match status" value="1"/>
</dbReference>
<dbReference type="Proteomes" id="UP000295703">
    <property type="component" value="Unassembled WGS sequence"/>
</dbReference>
<keyword evidence="5" id="KW-1185">Reference proteome</keyword>
<reference evidence="4 5" key="1">
    <citation type="submission" date="2018-12" db="EMBL/GenBank/DDBJ databases">
        <title>Genome sequence and assembly of Colletotrichum trifolii.</title>
        <authorList>
            <person name="Gan P."/>
            <person name="Shirasu K."/>
        </authorList>
    </citation>
    <scope>NUCLEOTIDE SEQUENCE [LARGE SCALE GENOMIC DNA]</scope>
    <source>
        <strain evidence="4 5">543-2</strain>
    </source>
</reference>
<feature type="region of interest" description="Disordered" evidence="1">
    <location>
        <begin position="180"/>
        <end position="216"/>
    </location>
</feature>